<feature type="signal peptide" evidence="2">
    <location>
        <begin position="1"/>
        <end position="35"/>
    </location>
</feature>
<feature type="transmembrane region" description="Helical" evidence="1">
    <location>
        <begin position="74"/>
        <end position="101"/>
    </location>
</feature>
<comment type="caution">
    <text evidence="3">The sequence shown here is derived from an EMBL/GenBank/DDBJ whole genome shotgun (WGS) entry which is preliminary data.</text>
</comment>
<sequence>MLVKNIKENLKKIAGRCLLTLTLAIFFIAPNIALAQQGVDTPVGFEDTAGLENTVITNEDSGIVLDTNTDLRIFIARIINVSFGLLGIVLLSLIIYGGWVYMTSEGDSDKVSRAKAILKNAAIGLLIILSS</sequence>
<keyword evidence="1" id="KW-0812">Transmembrane</keyword>
<dbReference type="Proteomes" id="UP000228614">
    <property type="component" value="Unassembled WGS sequence"/>
</dbReference>
<keyword evidence="2" id="KW-0732">Signal</keyword>
<dbReference type="AlphaFoldDB" id="A0A2H0V7I3"/>
<dbReference type="Pfam" id="PF18895">
    <property type="entry name" value="T4SS_pilin"/>
    <property type="match status" value="1"/>
</dbReference>
<keyword evidence="1" id="KW-0472">Membrane</keyword>
<evidence type="ECO:0000256" key="2">
    <source>
        <dbReference type="SAM" id="SignalP"/>
    </source>
</evidence>
<evidence type="ECO:0000313" key="3">
    <source>
        <dbReference type="EMBL" id="PIR95033.1"/>
    </source>
</evidence>
<organism evidence="3 4">
    <name type="scientific">Candidatus Falkowbacteria bacterium CG10_big_fil_rev_8_21_14_0_10_37_6</name>
    <dbReference type="NCBI Taxonomy" id="1974563"/>
    <lineage>
        <taxon>Bacteria</taxon>
        <taxon>Candidatus Falkowiibacteriota</taxon>
    </lineage>
</organism>
<reference evidence="4" key="1">
    <citation type="submission" date="2017-09" db="EMBL/GenBank/DDBJ databases">
        <title>Depth-based differentiation of microbial function through sediment-hosted aquifers and enrichment of novel symbionts in the deep terrestrial subsurface.</title>
        <authorList>
            <person name="Probst A.J."/>
            <person name="Ladd B."/>
            <person name="Jarett J.K."/>
            <person name="Geller-Mcgrath D.E."/>
            <person name="Sieber C.M.K."/>
            <person name="Emerson J.B."/>
            <person name="Anantharaman K."/>
            <person name="Thomas B.C."/>
            <person name="Malmstrom R."/>
            <person name="Stieglmeier M."/>
            <person name="Klingl A."/>
            <person name="Woyke T."/>
            <person name="Ryan C.M."/>
            <person name="Banfield J.F."/>
        </authorList>
    </citation>
    <scope>NUCLEOTIDE SEQUENCE [LARGE SCALE GENOMIC DNA]</scope>
</reference>
<dbReference type="InterPro" id="IPR043993">
    <property type="entry name" value="T4SS_pilin"/>
</dbReference>
<name>A0A2H0V7I3_9BACT</name>
<evidence type="ECO:0000313" key="4">
    <source>
        <dbReference type="Proteomes" id="UP000228614"/>
    </source>
</evidence>
<accession>A0A2H0V7I3</accession>
<feature type="chain" id="PRO_5013554017" evidence="2">
    <location>
        <begin position="36"/>
        <end position="131"/>
    </location>
</feature>
<gene>
    <name evidence="3" type="ORF">COT95_00890</name>
</gene>
<feature type="non-terminal residue" evidence="3">
    <location>
        <position position="131"/>
    </location>
</feature>
<keyword evidence="1" id="KW-1133">Transmembrane helix</keyword>
<proteinExistence type="predicted"/>
<evidence type="ECO:0000256" key="1">
    <source>
        <dbReference type="SAM" id="Phobius"/>
    </source>
</evidence>
<dbReference type="EMBL" id="PFAN01000053">
    <property type="protein sequence ID" value="PIR95033.1"/>
    <property type="molecule type" value="Genomic_DNA"/>
</dbReference>
<protein>
    <submittedName>
        <fullName evidence="3">Uncharacterized protein</fullName>
    </submittedName>
</protein>